<reference evidence="2 3" key="1">
    <citation type="submission" date="2016-10" db="EMBL/GenBank/DDBJ databases">
        <authorList>
            <person name="de Groot N.N."/>
        </authorList>
    </citation>
    <scope>NUCLEOTIDE SEQUENCE [LARGE SCALE GENOMIC DNA]</scope>
    <source>
        <strain evidence="2 3">LMG 27941</strain>
    </source>
</reference>
<dbReference type="Proteomes" id="UP000199221">
    <property type="component" value="Unassembled WGS sequence"/>
</dbReference>
<name>A0A1H9Q3P0_9PSED</name>
<evidence type="ECO:0000313" key="3">
    <source>
        <dbReference type="Proteomes" id="UP000199221"/>
    </source>
</evidence>
<accession>A0A1H9Q3P0</accession>
<feature type="region of interest" description="Disordered" evidence="1">
    <location>
        <begin position="1"/>
        <end position="30"/>
    </location>
</feature>
<dbReference type="AlphaFoldDB" id="A0A1H9Q3P0"/>
<dbReference type="EMBL" id="FOEQ01000009">
    <property type="protein sequence ID" value="SER54705.1"/>
    <property type="molecule type" value="Genomic_DNA"/>
</dbReference>
<sequence length="49" mass="5692">MVDQNEIEHEEHEEHDDDPQCENDHGATATVNRNGIWLCTDCDRPEVDE</sequence>
<evidence type="ECO:0000313" key="2">
    <source>
        <dbReference type="EMBL" id="SER54705.1"/>
    </source>
</evidence>
<organism evidence="2 3">
    <name type="scientific">Pseudomonas soli</name>
    <dbReference type="NCBI Taxonomy" id="1306993"/>
    <lineage>
        <taxon>Bacteria</taxon>
        <taxon>Pseudomonadati</taxon>
        <taxon>Pseudomonadota</taxon>
        <taxon>Gammaproteobacteria</taxon>
        <taxon>Pseudomonadales</taxon>
        <taxon>Pseudomonadaceae</taxon>
        <taxon>Pseudomonas</taxon>
    </lineage>
</organism>
<proteinExistence type="predicted"/>
<feature type="compositionally biased region" description="Basic and acidic residues" evidence="1">
    <location>
        <begin position="1"/>
        <end position="12"/>
    </location>
</feature>
<gene>
    <name evidence="2" type="ORF">SAMN05216230_10983</name>
</gene>
<protein>
    <submittedName>
        <fullName evidence="2">Uncharacterized protein</fullName>
    </submittedName>
</protein>
<evidence type="ECO:0000256" key="1">
    <source>
        <dbReference type="SAM" id="MobiDB-lite"/>
    </source>
</evidence>